<reference evidence="1" key="1">
    <citation type="journal article" date="2016" name="Ticks Tick Borne Dis.">
        <title>De novo assembly and annotation of the salivary gland transcriptome of Rhipicephalus appendiculatus male and female ticks during blood feeding.</title>
        <authorList>
            <person name="de Castro M.H."/>
            <person name="de Klerk D."/>
            <person name="Pienaar R."/>
            <person name="Latif A.A."/>
            <person name="Rees D.J."/>
            <person name="Mans B.J."/>
        </authorList>
    </citation>
    <scope>NUCLEOTIDE SEQUENCE</scope>
    <source>
        <tissue evidence="1">Salivary glands</tissue>
    </source>
</reference>
<dbReference type="PANTHER" id="PTHR17611">
    <property type="entry name" value="DNA SEGMENT, CHR 5, ERATO DOI 579, EXPRESSED"/>
    <property type="match status" value="1"/>
</dbReference>
<dbReference type="EMBL" id="GEDV01010615">
    <property type="protein sequence ID" value="JAP77942.1"/>
    <property type="molecule type" value="Transcribed_RNA"/>
</dbReference>
<name>A0A131YHG0_RHIAP</name>
<proteinExistence type="predicted"/>
<dbReference type="Pfam" id="PF15376">
    <property type="entry name" value="DUF4603"/>
    <property type="match status" value="1"/>
</dbReference>
<dbReference type="PANTHER" id="PTHR17611:SF3">
    <property type="entry name" value="DNA SEGMENT, CHR 5, ERATO DOI 579, EXPRESSED"/>
    <property type="match status" value="1"/>
</dbReference>
<accession>A0A131YHG0</accession>
<organism evidence="1">
    <name type="scientific">Rhipicephalus appendiculatus</name>
    <name type="common">Brown ear tick</name>
    <dbReference type="NCBI Taxonomy" id="34631"/>
    <lineage>
        <taxon>Eukaryota</taxon>
        <taxon>Metazoa</taxon>
        <taxon>Ecdysozoa</taxon>
        <taxon>Arthropoda</taxon>
        <taxon>Chelicerata</taxon>
        <taxon>Arachnida</taxon>
        <taxon>Acari</taxon>
        <taxon>Parasitiformes</taxon>
        <taxon>Ixodida</taxon>
        <taxon>Ixodoidea</taxon>
        <taxon>Ixodidae</taxon>
        <taxon>Rhipicephalinae</taxon>
        <taxon>Rhipicephalus</taxon>
        <taxon>Rhipicephalus</taxon>
    </lineage>
</organism>
<sequence length="227" mass="25596">MKYIKATTVPQEIQVWFQGELESRGIDTVYSHTVMSLLLHPDKELGQRGELGNRGAAVECLRSATEQKAGLEALVDELCRRLNNHLHPESEEEAAAAAPVEEPVKRRSPKELAQMYYAAFPALENSPQVQAQRVSWDGRHIIELHEREQQNAEGANWELMQEQQLRSKLDSPSLVAIWGRQTSAAIETHIFDGFNSVWALSGEDKVMLKVLSRTSCEGEQPMCAERF</sequence>
<dbReference type="AlphaFoldDB" id="A0A131YHG0"/>
<evidence type="ECO:0000313" key="1">
    <source>
        <dbReference type="EMBL" id="JAP77942.1"/>
    </source>
</evidence>
<dbReference type="InterPro" id="IPR027871">
    <property type="entry name" value="DUF4603"/>
</dbReference>
<protein>
    <submittedName>
        <fullName evidence="1">Uncharacterized protein</fullName>
    </submittedName>
</protein>